<sequence length="98" mass="11084">MAYALHDYQPAIQDFVRRIARERVAPRADEIDRIAEYTNAMSDMPFEYSGTRGLEGFGEEVKPPPSNFHQASSPTALVQVQCGRLDCRLRPDGMPTNR</sequence>
<dbReference type="Proteomes" id="UP000652074">
    <property type="component" value="Unassembled WGS sequence"/>
</dbReference>
<reference evidence="1 2" key="1">
    <citation type="submission" date="2019-12" db="EMBL/GenBank/DDBJ databases">
        <title>Comparative genomics gives insights into the taxonomy of the Azoarcus-Aromatoleum group and reveals separate origins of nif in the plant-associated Azoarcus and non-plant-associated Aromatoleum sub-groups.</title>
        <authorList>
            <person name="Lafos M."/>
            <person name="Maluk M."/>
            <person name="Batista M."/>
            <person name="Junghare M."/>
            <person name="Carmona M."/>
            <person name="Faoro H."/>
            <person name="Cruz L.M."/>
            <person name="Battistoni F."/>
            <person name="De Souza E."/>
            <person name="Pedrosa F."/>
            <person name="Chen W.-M."/>
            <person name="Poole P.S."/>
            <person name="Dixon R.A."/>
            <person name="James E.K."/>
        </authorList>
    </citation>
    <scope>NUCLEOTIDE SEQUENCE [LARGE SCALE GENOMIC DNA]</scope>
    <source>
        <strain evidence="1 2">ToN1</strain>
    </source>
</reference>
<comment type="caution">
    <text evidence="1">The sequence shown here is derived from an EMBL/GenBank/DDBJ whole genome shotgun (WGS) entry which is preliminary data.</text>
</comment>
<accession>A0ABX1MN23</accession>
<evidence type="ECO:0000313" key="2">
    <source>
        <dbReference type="Proteomes" id="UP000652074"/>
    </source>
</evidence>
<keyword evidence="2" id="KW-1185">Reference proteome</keyword>
<organism evidence="1 2">
    <name type="scientific">Aromatoleum petrolei</name>
    <dbReference type="NCBI Taxonomy" id="76116"/>
    <lineage>
        <taxon>Bacteria</taxon>
        <taxon>Pseudomonadati</taxon>
        <taxon>Pseudomonadota</taxon>
        <taxon>Betaproteobacteria</taxon>
        <taxon>Rhodocyclales</taxon>
        <taxon>Rhodocyclaceae</taxon>
        <taxon>Aromatoleum</taxon>
    </lineage>
</organism>
<name>A0ABX1MN23_9RHOO</name>
<dbReference type="RefSeq" id="WP_169206005.1">
    <property type="nucleotide sequence ID" value="NZ_CP059560.1"/>
</dbReference>
<protein>
    <submittedName>
        <fullName evidence="1">Uncharacterized protein</fullName>
    </submittedName>
</protein>
<evidence type="ECO:0000313" key="1">
    <source>
        <dbReference type="EMBL" id="NMF88585.1"/>
    </source>
</evidence>
<proteinExistence type="predicted"/>
<gene>
    <name evidence="1" type="ORF">GPA26_08805</name>
</gene>
<dbReference type="EMBL" id="WTVR01000014">
    <property type="protein sequence ID" value="NMF88585.1"/>
    <property type="molecule type" value="Genomic_DNA"/>
</dbReference>